<evidence type="ECO:0000313" key="8">
    <source>
        <dbReference type="EMBL" id="OCT89129.1"/>
    </source>
</evidence>
<feature type="compositionally biased region" description="Acidic residues" evidence="5">
    <location>
        <begin position="663"/>
        <end position="672"/>
    </location>
</feature>
<evidence type="ECO:0000259" key="7">
    <source>
        <dbReference type="PROSITE" id="PS50801"/>
    </source>
</evidence>
<dbReference type="InterPro" id="IPR002645">
    <property type="entry name" value="STAS_dom"/>
</dbReference>
<evidence type="ECO:0000313" key="9">
    <source>
        <dbReference type="Proteomes" id="UP000694892"/>
    </source>
</evidence>
<dbReference type="EMBL" id="CM004470">
    <property type="protein sequence ID" value="OCT89129.1"/>
    <property type="molecule type" value="Genomic_DNA"/>
</dbReference>
<dbReference type="InterPro" id="IPR036513">
    <property type="entry name" value="STAS_dom_sf"/>
</dbReference>
<feature type="transmembrane region" description="Helical" evidence="6">
    <location>
        <begin position="474"/>
        <end position="494"/>
    </location>
</feature>
<dbReference type="Pfam" id="PF01740">
    <property type="entry name" value="STAS"/>
    <property type="match status" value="1"/>
</dbReference>
<keyword evidence="3 6" id="KW-1133">Transmembrane helix</keyword>
<feature type="transmembrane region" description="Helical" evidence="6">
    <location>
        <begin position="437"/>
        <end position="459"/>
    </location>
</feature>
<dbReference type="OMA" id="YILNQRE"/>
<dbReference type="InterPro" id="IPR001902">
    <property type="entry name" value="SLC26A/SulP_fam"/>
</dbReference>
<dbReference type="GO" id="GO:0016020">
    <property type="term" value="C:membrane"/>
    <property type="evidence" value="ECO:0007669"/>
    <property type="project" value="UniProtKB-SubCell"/>
</dbReference>
<gene>
    <name evidence="8" type="ORF">XELAEV_18017746mg</name>
</gene>
<keyword evidence="4 6" id="KW-0472">Membrane</keyword>
<protein>
    <recommendedName>
        <fullName evidence="7">STAS domain-containing protein</fullName>
    </recommendedName>
</protein>
<feature type="transmembrane region" description="Helical" evidence="6">
    <location>
        <begin position="347"/>
        <end position="367"/>
    </location>
</feature>
<dbReference type="PANTHER" id="PTHR11814">
    <property type="entry name" value="SULFATE TRANSPORTER"/>
    <property type="match status" value="1"/>
</dbReference>
<keyword evidence="2 6" id="KW-0812">Transmembrane</keyword>
<feature type="transmembrane region" description="Helical" evidence="6">
    <location>
        <begin position="312"/>
        <end position="335"/>
    </location>
</feature>
<dbReference type="Pfam" id="PF00916">
    <property type="entry name" value="Sulfate_transp"/>
    <property type="match status" value="1"/>
</dbReference>
<proteinExistence type="predicted"/>
<feature type="transmembrane region" description="Helical" evidence="6">
    <location>
        <begin position="244"/>
        <end position="264"/>
    </location>
</feature>
<dbReference type="InterPro" id="IPR011547">
    <property type="entry name" value="SLC26A/SulP_dom"/>
</dbReference>
<evidence type="ECO:0000256" key="4">
    <source>
        <dbReference type="ARBA" id="ARBA00023136"/>
    </source>
</evidence>
<evidence type="ECO:0000256" key="5">
    <source>
        <dbReference type="SAM" id="MobiDB-lite"/>
    </source>
</evidence>
<reference evidence="9" key="1">
    <citation type="journal article" date="2016" name="Nature">
        <title>Genome evolution in the allotetraploid frog Xenopus laevis.</title>
        <authorList>
            <person name="Session A.M."/>
            <person name="Uno Y."/>
            <person name="Kwon T."/>
            <person name="Chapman J.A."/>
            <person name="Toyoda A."/>
            <person name="Takahashi S."/>
            <person name="Fukui A."/>
            <person name="Hikosaka A."/>
            <person name="Suzuki A."/>
            <person name="Kondo M."/>
            <person name="van Heeringen S.J."/>
            <person name="Quigley I."/>
            <person name="Heinz S."/>
            <person name="Ogino H."/>
            <person name="Ochi H."/>
            <person name="Hellsten U."/>
            <person name="Lyons J.B."/>
            <person name="Simakov O."/>
            <person name="Putnam N."/>
            <person name="Stites J."/>
            <person name="Kuroki Y."/>
            <person name="Tanaka T."/>
            <person name="Michiue T."/>
            <person name="Watanabe M."/>
            <person name="Bogdanovic O."/>
            <person name="Lister R."/>
            <person name="Georgiou G."/>
            <person name="Paranjpe S.S."/>
            <person name="van Kruijsbergen I."/>
            <person name="Shu S."/>
            <person name="Carlson J."/>
            <person name="Kinoshita T."/>
            <person name="Ohta Y."/>
            <person name="Mawaribuchi S."/>
            <person name="Jenkins J."/>
            <person name="Grimwood J."/>
            <person name="Schmutz J."/>
            <person name="Mitros T."/>
            <person name="Mozaffari S.V."/>
            <person name="Suzuki Y."/>
            <person name="Haramoto Y."/>
            <person name="Yamamoto T.S."/>
            <person name="Takagi C."/>
            <person name="Heald R."/>
            <person name="Miller K."/>
            <person name="Haudenschild C."/>
            <person name="Kitzman J."/>
            <person name="Nakayama T."/>
            <person name="Izutsu Y."/>
            <person name="Robert J."/>
            <person name="Fortriede J."/>
            <person name="Burns K."/>
            <person name="Lotay V."/>
            <person name="Karimi K."/>
            <person name="Yasuoka Y."/>
            <person name="Dichmann D.S."/>
            <person name="Flajnik M.F."/>
            <person name="Houston D.W."/>
            <person name="Shendure J."/>
            <person name="DuPasquier L."/>
            <person name="Vize P.D."/>
            <person name="Zorn A.M."/>
            <person name="Ito M."/>
            <person name="Marcotte E.M."/>
            <person name="Wallingford J.B."/>
            <person name="Ito Y."/>
            <person name="Asashima M."/>
            <person name="Ueno N."/>
            <person name="Matsuda Y."/>
            <person name="Veenstra G.J."/>
            <person name="Fujiyama A."/>
            <person name="Harland R.M."/>
            <person name="Taira M."/>
            <person name="Rokhsar D.S."/>
        </authorList>
    </citation>
    <scope>NUCLEOTIDE SEQUENCE [LARGE SCALE GENOMIC DNA]</scope>
    <source>
        <strain evidence="9">J</strain>
    </source>
</reference>
<dbReference type="CDD" id="cd07042">
    <property type="entry name" value="STAS_SulP_like_sulfate_transporter"/>
    <property type="match status" value="1"/>
</dbReference>
<evidence type="ECO:0000256" key="1">
    <source>
        <dbReference type="ARBA" id="ARBA00004141"/>
    </source>
</evidence>
<evidence type="ECO:0000256" key="2">
    <source>
        <dbReference type="ARBA" id="ARBA00022692"/>
    </source>
</evidence>
<dbReference type="SUPFAM" id="SSF52091">
    <property type="entry name" value="SpoIIaa-like"/>
    <property type="match status" value="1"/>
</dbReference>
<dbReference type="AlphaFoldDB" id="A0A974DBZ6"/>
<feature type="transmembrane region" description="Helical" evidence="6">
    <location>
        <begin position="533"/>
        <end position="563"/>
    </location>
</feature>
<name>A0A974DBZ6_XENLA</name>
<dbReference type="Proteomes" id="UP000694892">
    <property type="component" value="Chromosome 3L"/>
</dbReference>
<feature type="region of interest" description="Disordered" evidence="5">
    <location>
        <begin position="662"/>
        <end position="682"/>
    </location>
</feature>
<evidence type="ECO:0000256" key="6">
    <source>
        <dbReference type="SAM" id="Phobius"/>
    </source>
</evidence>
<feature type="transmembrane region" description="Helical" evidence="6">
    <location>
        <begin position="397"/>
        <end position="416"/>
    </location>
</feature>
<evidence type="ECO:0000256" key="3">
    <source>
        <dbReference type="ARBA" id="ARBA00022989"/>
    </source>
</evidence>
<dbReference type="NCBIfam" id="TIGR00815">
    <property type="entry name" value="sulP"/>
    <property type="match status" value="1"/>
</dbReference>
<accession>A0A974DBZ6</accession>
<feature type="transmembrane region" description="Helical" evidence="6">
    <location>
        <begin position="165"/>
        <end position="182"/>
    </location>
</feature>
<organism evidence="8 9">
    <name type="scientific">Xenopus laevis</name>
    <name type="common">African clawed frog</name>
    <dbReference type="NCBI Taxonomy" id="8355"/>
    <lineage>
        <taxon>Eukaryota</taxon>
        <taxon>Metazoa</taxon>
        <taxon>Chordata</taxon>
        <taxon>Craniata</taxon>
        <taxon>Vertebrata</taxon>
        <taxon>Euteleostomi</taxon>
        <taxon>Amphibia</taxon>
        <taxon>Batrachia</taxon>
        <taxon>Anura</taxon>
        <taxon>Pipoidea</taxon>
        <taxon>Pipidae</taxon>
        <taxon>Xenopodinae</taxon>
        <taxon>Xenopus</taxon>
        <taxon>Xenopus</taxon>
    </lineage>
</organism>
<feature type="domain" description="STAS" evidence="7">
    <location>
        <begin position="587"/>
        <end position="779"/>
    </location>
</feature>
<feature type="transmembrane region" description="Helical" evidence="6">
    <location>
        <begin position="189"/>
        <end position="208"/>
    </location>
</feature>
<comment type="subcellular location">
    <subcellularLocation>
        <location evidence="1">Membrane</location>
        <topology evidence="1">Multi-pass membrane protein</topology>
    </subcellularLocation>
</comment>
<dbReference type="GO" id="GO:0055085">
    <property type="term" value="P:transmembrane transport"/>
    <property type="evidence" value="ECO:0007669"/>
    <property type="project" value="InterPro"/>
</dbReference>
<dbReference type="Gene3D" id="3.30.750.24">
    <property type="entry name" value="STAS domain"/>
    <property type="match status" value="1"/>
</dbReference>
<sequence length="836" mass="92767">MYCLFGIDPACPLTTLLVSHPSCIGYGSLACLELSPWSSHYKTWQIAAGSSRCERSRQMDMSTYGNSQYLLARPIYTQPTFEKLNMEKTPKKNTRKPFKNRLQKTFSCTSTKAVHMVKKYIPVLNWLPKYSWKSLFVHDLISGVSTGMVGTLQGLAFALLAEVPVGYGIYSSFFPILTYFFLGTSKHISVGPFPVISLMVGSVVLSMAPNENFIVYNTTNLNETEMIIDTEARDAARVLVSGTLSFLIGIIQLVLGTLQFGFIVRYLAEPLVRGFTTGAAFQAFISQMKLILNVPTNTHSGMFSTFYTMNDIFSNISKTNVADLIAGLLTIFVCVAVKEINERYKNVLRIPIPIEIIVSLIAAWISYGVDLENKYNAGTVKNIPSGFIPPMMPDVSMFPQIISSAISIGIVAYAVAVSLGKVFATKYNYAIDGNQEFVAFGVSNIFSGFFSCFCATTALSRTAIQESTGGKTQIAGLISAATIIITMFVLGQFLQPLQKSVLAAIVISNLKGMFWQALDIPRLWKQNKWDAAIWIFACFSTIILDLDLGLLCGLMFGLFTVILRIQFPSCHSLGNLPGTEIYRDLKKYKNVVEQEGIKIIRFSSGIFYGNVDSLKNGIKSIVGFDSVRVFNKRAKAELKISELIKKGQLKVTKNGIITNTFTEDSESDEESQQFENPQNKKEETEFQVDWNSDLPVLNSVPKVFIHSIILDFGHVNFLDVVAVTSLKLILKDFRRIAVDVYIAGCDDEIFEKLEVCGFFEDNNKPDICFLSVHEAVIYILNQREFCSDQNSLGKAAVVKNEHVSSLELDLQDEENRACSSVSSIRRSGSSGRLSLG</sequence>
<dbReference type="PROSITE" id="PS50801">
    <property type="entry name" value="STAS"/>
    <property type="match status" value="1"/>
</dbReference>